<feature type="compositionally biased region" description="Pro residues" evidence="3">
    <location>
        <begin position="344"/>
        <end position="359"/>
    </location>
</feature>
<dbReference type="EMBL" id="BFEA01000103">
    <property type="protein sequence ID" value="GBG68658.1"/>
    <property type="molecule type" value="Genomic_DNA"/>
</dbReference>
<dbReference type="Proteomes" id="UP000265515">
    <property type="component" value="Unassembled WGS sequence"/>
</dbReference>
<dbReference type="OrthoDB" id="6361509at2759"/>
<keyword evidence="2" id="KW-0862">Zinc</keyword>
<dbReference type="InterPro" id="IPR003409">
    <property type="entry name" value="MORN"/>
</dbReference>
<evidence type="ECO:0000256" key="1">
    <source>
        <dbReference type="ARBA" id="ARBA00022737"/>
    </source>
</evidence>
<evidence type="ECO:0000313" key="5">
    <source>
        <dbReference type="EMBL" id="GBG68658.1"/>
    </source>
</evidence>
<dbReference type="Gramene" id="GBG68658">
    <property type="protein sequence ID" value="GBG68658"/>
    <property type="gene ID" value="CBR_g3199"/>
</dbReference>
<comment type="caution">
    <text evidence="5">The sequence shown here is derived from an EMBL/GenBank/DDBJ whole genome shotgun (WGS) entry which is preliminary data.</text>
</comment>
<sequence>MIDDISTFATPASISEQLDALKIEVRQLHQPPDNNGSTSASWQYKMPTFWIEKFDDYTHQDPVTWWQGFTTALRIHQVPDHLYISALFLNARGGCQIWLSHMATIHGVQVADLHKNISWEDLMKEWKKRFIVDDAPMLAINRLFQTLLPTMEHLRGDGGAANAGVAAGMGARFRGDAWMLLVGALAKNGLVSVVKQGGKFYVFSRVFCHDQRVWHCCFQSGSASAAVSVIIFTPQVSVLAGDVEGCFMGLQNWFVSVVKQGRSRVMFDDQMTINGGYTTSAISYEIGEEGEEEMANQLPFNGLPQQTYGSMVQPTAPAGIVTCYICGKAGHYARNCWSAGNGRPSPPHPSYPPYHPPPMAASAQNQNDEETTKMKEYFRKKLRMQKLEDEKKEREIEERKKKEEEERKEVDRLREADAREARLEARLVRLLSQQTKASVGLSIPVKKKSPTTKAQVSKEITSYLEESEDESEEVKQEAGRLIEAIERRKGKKRKDKGDLETTKVVRRGGKIGQAYVLPKDKDLDRWRPISPAVHDPASLAGARVGRAVRYMLLCFQKGHHFDLKSTDDLRGRFEQIRIDLGKKGGDVLARSYDIKDMFAKLSHEVVLDAVRWLSDFHITRGMLGVQVSRRGKLCAMTRIRRKQEGFVLMTFGQIERAVKYELGNTYIRSAGVILRQQFGIPMGRSSSPALACLVCARAESDFLGSLGRDAALVRGVRMIDDVSIFVACSLSDGVTHVKDVQVLERFEGCYDRNLKLVRKGEGCNAFDFLGTRVVISLQPLEFHIFPRSRNQRSLLADGVLKKECFYGDHINGLRHGEGSYIFPNRVFRYHGDWQGGQKEGHGVLIVGDLASYEGDFCGDEITGYGVKTWRGRSAQARECVYSGQFLKGEMHGQGVFWGADGHRDCLEVNKS</sequence>
<keyword evidence="2" id="KW-0863">Zinc-finger</keyword>
<keyword evidence="1" id="KW-0677">Repeat</keyword>
<keyword evidence="6" id="KW-1185">Reference proteome</keyword>
<feature type="region of interest" description="Disordered" evidence="3">
    <location>
        <begin position="387"/>
        <end position="410"/>
    </location>
</feature>
<dbReference type="InterPro" id="IPR036875">
    <property type="entry name" value="Znf_CCHC_sf"/>
</dbReference>
<dbReference type="AlphaFoldDB" id="A0A388KF26"/>
<dbReference type="Pfam" id="PF00098">
    <property type="entry name" value="zf-CCHC"/>
    <property type="match status" value="1"/>
</dbReference>
<organism evidence="5 6">
    <name type="scientific">Chara braunii</name>
    <name type="common">Braun's stonewort</name>
    <dbReference type="NCBI Taxonomy" id="69332"/>
    <lineage>
        <taxon>Eukaryota</taxon>
        <taxon>Viridiplantae</taxon>
        <taxon>Streptophyta</taxon>
        <taxon>Charophyceae</taxon>
        <taxon>Charales</taxon>
        <taxon>Characeae</taxon>
        <taxon>Chara</taxon>
    </lineage>
</organism>
<evidence type="ECO:0000256" key="3">
    <source>
        <dbReference type="SAM" id="MobiDB-lite"/>
    </source>
</evidence>
<dbReference type="SMART" id="SM00343">
    <property type="entry name" value="ZnF_C2HC"/>
    <property type="match status" value="1"/>
</dbReference>
<dbReference type="SMART" id="SM00698">
    <property type="entry name" value="MORN"/>
    <property type="match status" value="4"/>
</dbReference>
<evidence type="ECO:0000259" key="4">
    <source>
        <dbReference type="PROSITE" id="PS50158"/>
    </source>
</evidence>
<name>A0A388KF26_CHABU</name>
<dbReference type="PANTHER" id="PTHR43215">
    <property type="entry name" value="RADIAL SPOKE HEAD 1 HOMOLOG"/>
    <property type="match status" value="1"/>
</dbReference>
<dbReference type="SUPFAM" id="SSF82185">
    <property type="entry name" value="Histone H3 K4-specific methyltransferase SET7/9 N-terminal domain"/>
    <property type="match status" value="1"/>
</dbReference>
<reference evidence="5 6" key="1">
    <citation type="journal article" date="2018" name="Cell">
        <title>The Chara Genome: Secondary Complexity and Implications for Plant Terrestrialization.</title>
        <authorList>
            <person name="Nishiyama T."/>
            <person name="Sakayama H."/>
            <person name="Vries J.D."/>
            <person name="Buschmann H."/>
            <person name="Saint-Marcoux D."/>
            <person name="Ullrich K.K."/>
            <person name="Haas F.B."/>
            <person name="Vanderstraeten L."/>
            <person name="Becker D."/>
            <person name="Lang D."/>
            <person name="Vosolsobe S."/>
            <person name="Rombauts S."/>
            <person name="Wilhelmsson P.K.I."/>
            <person name="Janitza P."/>
            <person name="Kern R."/>
            <person name="Heyl A."/>
            <person name="Rumpler F."/>
            <person name="Villalobos L.I.A.C."/>
            <person name="Clay J.M."/>
            <person name="Skokan R."/>
            <person name="Toyoda A."/>
            <person name="Suzuki Y."/>
            <person name="Kagoshima H."/>
            <person name="Schijlen E."/>
            <person name="Tajeshwar N."/>
            <person name="Catarino B."/>
            <person name="Hetherington A.J."/>
            <person name="Saltykova A."/>
            <person name="Bonnot C."/>
            <person name="Breuninger H."/>
            <person name="Symeonidi A."/>
            <person name="Radhakrishnan G.V."/>
            <person name="Van Nieuwerburgh F."/>
            <person name="Deforce D."/>
            <person name="Chang C."/>
            <person name="Karol K.G."/>
            <person name="Hedrich R."/>
            <person name="Ulvskov P."/>
            <person name="Glockner G."/>
            <person name="Delwiche C.F."/>
            <person name="Petrasek J."/>
            <person name="Van de Peer Y."/>
            <person name="Friml J."/>
            <person name="Beilby M."/>
            <person name="Dolan L."/>
            <person name="Kohara Y."/>
            <person name="Sugano S."/>
            <person name="Fujiyama A."/>
            <person name="Delaux P.-M."/>
            <person name="Quint M."/>
            <person name="TheiBen G."/>
            <person name="Hagemann M."/>
            <person name="Harholt J."/>
            <person name="Dunand C."/>
            <person name="Zachgo S."/>
            <person name="Langdale J."/>
            <person name="Maumus F."/>
            <person name="Straeten D.V.D."/>
            <person name="Gould S.B."/>
            <person name="Rensing S.A."/>
        </authorList>
    </citation>
    <scope>NUCLEOTIDE SEQUENCE [LARGE SCALE GENOMIC DNA]</scope>
    <source>
        <strain evidence="5 6">S276</strain>
    </source>
</reference>
<dbReference type="GO" id="GO:0003676">
    <property type="term" value="F:nucleic acid binding"/>
    <property type="evidence" value="ECO:0007669"/>
    <property type="project" value="InterPro"/>
</dbReference>
<dbReference type="PANTHER" id="PTHR43215:SF14">
    <property type="entry name" value="RADIAL SPOKE HEAD 1 HOMOLOG"/>
    <property type="match status" value="1"/>
</dbReference>
<dbReference type="InterPro" id="IPR001878">
    <property type="entry name" value="Znf_CCHC"/>
</dbReference>
<keyword evidence="2" id="KW-0479">Metal-binding</keyword>
<dbReference type="GO" id="GO:0005829">
    <property type="term" value="C:cytosol"/>
    <property type="evidence" value="ECO:0007669"/>
    <property type="project" value="TreeGrafter"/>
</dbReference>
<feature type="region of interest" description="Disordered" evidence="3">
    <location>
        <begin position="343"/>
        <end position="368"/>
    </location>
</feature>
<feature type="domain" description="CCHC-type" evidence="4">
    <location>
        <begin position="323"/>
        <end position="336"/>
    </location>
</feature>
<evidence type="ECO:0000256" key="2">
    <source>
        <dbReference type="PROSITE-ProRule" id="PRU00047"/>
    </source>
</evidence>
<dbReference type="Gene3D" id="4.10.60.10">
    <property type="entry name" value="Zinc finger, CCHC-type"/>
    <property type="match status" value="1"/>
</dbReference>
<dbReference type="SUPFAM" id="SSF57756">
    <property type="entry name" value="Retrovirus zinc finger-like domains"/>
    <property type="match status" value="1"/>
</dbReference>
<dbReference type="PROSITE" id="PS50158">
    <property type="entry name" value="ZF_CCHC"/>
    <property type="match status" value="1"/>
</dbReference>
<dbReference type="STRING" id="69332.A0A388KF26"/>
<dbReference type="Pfam" id="PF02493">
    <property type="entry name" value="MORN"/>
    <property type="match status" value="4"/>
</dbReference>
<accession>A0A388KF26</accession>
<dbReference type="GO" id="GO:0016020">
    <property type="term" value="C:membrane"/>
    <property type="evidence" value="ECO:0007669"/>
    <property type="project" value="UniProtKB-ARBA"/>
</dbReference>
<gene>
    <name evidence="5" type="ORF">CBR_g3199</name>
</gene>
<proteinExistence type="predicted"/>
<evidence type="ECO:0000313" key="6">
    <source>
        <dbReference type="Proteomes" id="UP000265515"/>
    </source>
</evidence>
<dbReference type="GO" id="GO:0008270">
    <property type="term" value="F:zinc ion binding"/>
    <property type="evidence" value="ECO:0007669"/>
    <property type="project" value="UniProtKB-KW"/>
</dbReference>
<dbReference type="Gene3D" id="2.20.110.10">
    <property type="entry name" value="Histone H3 K4-specific methyltransferase SET7/9 N-terminal domain"/>
    <property type="match status" value="1"/>
</dbReference>
<protein>
    <recommendedName>
        <fullName evidence="4">CCHC-type domain-containing protein</fullName>
    </recommendedName>
</protein>